<dbReference type="KEGG" id="camu:CA2015_1816"/>
<dbReference type="Pfam" id="PF01042">
    <property type="entry name" value="Ribonuc_L-PSP"/>
    <property type="match status" value="3"/>
</dbReference>
<keyword evidence="2" id="KW-1133">Transmembrane helix</keyword>
<dbReference type="AlphaFoldDB" id="A0A0H4PAL5"/>
<evidence type="ECO:0000313" key="3">
    <source>
        <dbReference type="EMBL" id="AKP51249.1"/>
    </source>
</evidence>
<dbReference type="GO" id="GO:0005829">
    <property type="term" value="C:cytosol"/>
    <property type="evidence" value="ECO:0007669"/>
    <property type="project" value="TreeGrafter"/>
</dbReference>
<gene>
    <name evidence="3" type="ORF">CA2015_1816</name>
</gene>
<comment type="similarity">
    <text evidence="1">Belongs to the RutC family.</text>
</comment>
<keyword evidence="4" id="KW-1185">Reference proteome</keyword>
<accession>A0A0H4PAL5</accession>
<dbReference type="SUPFAM" id="SSF55298">
    <property type="entry name" value="YjgF-like"/>
    <property type="match status" value="3"/>
</dbReference>
<keyword evidence="2" id="KW-0812">Transmembrane</keyword>
<keyword evidence="2" id="KW-0472">Membrane</keyword>
<evidence type="ECO:0000313" key="4">
    <source>
        <dbReference type="Proteomes" id="UP000036520"/>
    </source>
</evidence>
<dbReference type="Proteomes" id="UP000036520">
    <property type="component" value="Chromosome"/>
</dbReference>
<dbReference type="InterPro" id="IPR006175">
    <property type="entry name" value="YjgF/YER057c/UK114"/>
</dbReference>
<dbReference type="PANTHER" id="PTHR11803:SF58">
    <property type="entry name" value="PROTEIN HMF1-RELATED"/>
    <property type="match status" value="1"/>
</dbReference>
<protein>
    <submittedName>
        <fullName evidence="3">Endoribonuclease L-PSP</fullName>
    </submittedName>
</protein>
<reference evidence="3 4" key="1">
    <citation type="submission" date="2015-07" db="EMBL/GenBank/DDBJ databases">
        <authorList>
            <person name="Kim K.M."/>
        </authorList>
    </citation>
    <scope>NUCLEOTIDE SEQUENCE [LARGE SCALE GENOMIC DNA]</scope>
    <source>
        <strain evidence="3 4">KCTC 12363</strain>
    </source>
</reference>
<dbReference type="RefSeq" id="WP_048641607.1">
    <property type="nucleotide sequence ID" value="NZ_CP012040.1"/>
</dbReference>
<organism evidence="3 4">
    <name type="scientific">Cyclobacterium amurskyense</name>
    <dbReference type="NCBI Taxonomy" id="320787"/>
    <lineage>
        <taxon>Bacteria</taxon>
        <taxon>Pseudomonadati</taxon>
        <taxon>Bacteroidota</taxon>
        <taxon>Cytophagia</taxon>
        <taxon>Cytophagales</taxon>
        <taxon>Cyclobacteriaceae</taxon>
        <taxon>Cyclobacterium</taxon>
    </lineage>
</organism>
<dbReference type="STRING" id="320787.CA2015_1816"/>
<feature type="transmembrane region" description="Helical" evidence="2">
    <location>
        <begin position="26"/>
        <end position="43"/>
    </location>
</feature>
<name>A0A0H4PAL5_9BACT</name>
<evidence type="ECO:0000256" key="1">
    <source>
        <dbReference type="ARBA" id="ARBA00010552"/>
    </source>
</evidence>
<dbReference type="Gene3D" id="3.30.1330.40">
    <property type="entry name" value="RutC-like"/>
    <property type="match status" value="3"/>
</dbReference>
<dbReference type="OrthoDB" id="9803101at2"/>
<proteinExistence type="inferred from homology"/>
<sequence>MIILKRSVYGGVGCPSGVNFNRMKRVTLHYPLVFLMVFLGLVLESKGQFQSKTSDIRYIEPNEETGTSLGTVVGDVPLAFTDQIFPFDANGSLVGSSDLKVQLTQVIKNLEGALEAAGTDLSKLLRLNVYLQKEEHSKPVRKLIKELLPEGAFPAITLIVANQPREKVLLTMDAIAVAPMTSVSSRGVNLPFSKGLYEKTNRAAVAVLPAGRKVFIAGQAEPGKDLLEASDKTMQNLFATLAYIGASASDVVQVKAFINPIEDAAAVEKVIAAFFRGQQVPPIVMVEWLVEENKAEIELVASAPEHYNDKEAVSYYAPPWMIQATTYSRIVDIKKGRLLFTSGLYAEEGKDAEEKARNLFGTLSRILEKAGSSYDHLVKASYYPSHEKGREGLMKVRTEFYNPERPPVASLIRIQGTGHEGIYLNVDMVAVVPD</sequence>
<dbReference type="InterPro" id="IPR035959">
    <property type="entry name" value="RutC-like_sf"/>
</dbReference>
<evidence type="ECO:0000256" key="2">
    <source>
        <dbReference type="SAM" id="Phobius"/>
    </source>
</evidence>
<dbReference type="GO" id="GO:0019239">
    <property type="term" value="F:deaminase activity"/>
    <property type="evidence" value="ECO:0007669"/>
    <property type="project" value="TreeGrafter"/>
</dbReference>
<dbReference type="EMBL" id="CP012040">
    <property type="protein sequence ID" value="AKP51249.1"/>
    <property type="molecule type" value="Genomic_DNA"/>
</dbReference>
<dbReference type="PANTHER" id="PTHR11803">
    <property type="entry name" value="2-IMINOBUTANOATE/2-IMINOPROPANOATE DEAMINASE RIDA"/>
    <property type="match status" value="1"/>
</dbReference>
<dbReference type="CDD" id="cd00448">
    <property type="entry name" value="YjgF_YER057c_UK114_family"/>
    <property type="match status" value="1"/>
</dbReference>